<evidence type="ECO:0008006" key="3">
    <source>
        <dbReference type="Google" id="ProtNLM"/>
    </source>
</evidence>
<organism evidence="1 2">
    <name type="scientific">Floridaenema evergladense BLCC-F167</name>
    <dbReference type="NCBI Taxonomy" id="3153639"/>
    <lineage>
        <taxon>Bacteria</taxon>
        <taxon>Bacillati</taxon>
        <taxon>Cyanobacteriota</taxon>
        <taxon>Cyanophyceae</taxon>
        <taxon>Oscillatoriophycideae</taxon>
        <taxon>Aerosakkonematales</taxon>
        <taxon>Aerosakkonemataceae</taxon>
        <taxon>Floridanema</taxon>
        <taxon>Floridanema evergladense</taxon>
    </lineage>
</organism>
<reference evidence="1 2" key="1">
    <citation type="submission" date="2024-09" db="EMBL/GenBank/DDBJ databases">
        <title>Floridaenema gen nov. (Aerosakkonemataceae, Aerosakkonematales ord. nov., Cyanobacteria) from benthic tropical and subtropical fresh waters, with the description of four new species.</title>
        <authorList>
            <person name="Moretto J.A."/>
            <person name="Berthold D.E."/>
            <person name="Lefler F.W."/>
            <person name="Huang I.-S."/>
            <person name="Laughinghouse H. IV."/>
        </authorList>
    </citation>
    <scope>NUCLEOTIDE SEQUENCE [LARGE SCALE GENOMIC DNA]</scope>
    <source>
        <strain evidence="1 2">BLCC-F167</strain>
    </source>
</reference>
<comment type="caution">
    <text evidence="1">The sequence shown here is derived from an EMBL/GenBank/DDBJ whole genome shotgun (WGS) entry which is preliminary data.</text>
</comment>
<dbReference type="EMBL" id="JBHFNT010000004">
    <property type="protein sequence ID" value="MFB2832929.1"/>
    <property type="molecule type" value="Genomic_DNA"/>
</dbReference>
<sequence>MPELQFTHIADHEELEAIFRQHIDKFKAGTLTAEELENLKTWCCLGFQLKGEIATDQWVKIYKFKDRLEGIFRVTKTHKEVTPFKKKVLDLVKEIWE</sequence>
<proteinExistence type="predicted"/>
<protein>
    <recommendedName>
        <fullName evidence="3">LAGLIDADG homing endonuclease</fullName>
    </recommendedName>
</protein>
<gene>
    <name evidence="1" type="ORF">ACE1CA_00190</name>
</gene>
<dbReference type="RefSeq" id="WP_413275405.1">
    <property type="nucleotide sequence ID" value="NZ_JBHFNT010000004.1"/>
</dbReference>
<evidence type="ECO:0000313" key="1">
    <source>
        <dbReference type="EMBL" id="MFB2832929.1"/>
    </source>
</evidence>
<accession>A0ABV4WCX3</accession>
<dbReference type="Proteomes" id="UP001576780">
    <property type="component" value="Unassembled WGS sequence"/>
</dbReference>
<name>A0ABV4WCX3_9CYAN</name>
<keyword evidence="2" id="KW-1185">Reference proteome</keyword>
<evidence type="ECO:0000313" key="2">
    <source>
        <dbReference type="Proteomes" id="UP001576780"/>
    </source>
</evidence>